<feature type="domain" description="Reverse transcriptase" evidence="1">
    <location>
        <begin position="382"/>
        <end position="651"/>
    </location>
</feature>
<evidence type="ECO:0000313" key="2">
    <source>
        <dbReference type="EMBL" id="CAJ1051535.1"/>
    </source>
</evidence>
<dbReference type="Proteomes" id="UP001178508">
    <property type="component" value="Chromosome 2"/>
</dbReference>
<proteinExistence type="predicted"/>
<protein>
    <recommendedName>
        <fullName evidence="1">Reverse transcriptase domain-containing protein</fullName>
    </recommendedName>
</protein>
<dbReference type="CDD" id="cd01650">
    <property type="entry name" value="RT_nLTR_like"/>
    <property type="match status" value="1"/>
</dbReference>
<evidence type="ECO:0000313" key="3">
    <source>
        <dbReference type="Proteomes" id="UP001178508"/>
    </source>
</evidence>
<dbReference type="SUPFAM" id="SSF56219">
    <property type="entry name" value="DNase I-like"/>
    <property type="match status" value="1"/>
</dbReference>
<dbReference type="Pfam" id="PF00078">
    <property type="entry name" value="RVT_1"/>
    <property type="match status" value="1"/>
</dbReference>
<dbReference type="PROSITE" id="PS50878">
    <property type="entry name" value="RT_POL"/>
    <property type="match status" value="1"/>
</dbReference>
<dbReference type="InterPro" id="IPR036691">
    <property type="entry name" value="Endo/exonu/phosph_ase_sf"/>
</dbReference>
<organism evidence="2 3">
    <name type="scientific">Xyrichtys novacula</name>
    <name type="common">Pearly razorfish</name>
    <name type="synonym">Hemipteronotus novacula</name>
    <dbReference type="NCBI Taxonomy" id="13765"/>
    <lineage>
        <taxon>Eukaryota</taxon>
        <taxon>Metazoa</taxon>
        <taxon>Chordata</taxon>
        <taxon>Craniata</taxon>
        <taxon>Vertebrata</taxon>
        <taxon>Euteleostomi</taxon>
        <taxon>Actinopterygii</taxon>
        <taxon>Neopterygii</taxon>
        <taxon>Teleostei</taxon>
        <taxon>Neoteleostei</taxon>
        <taxon>Acanthomorphata</taxon>
        <taxon>Eupercaria</taxon>
        <taxon>Labriformes</taxon>
        <taxon>Labridae</taxon>
        <taxon>Xyrichtys</taxon>
    </lineage>
</organism>
<dbReference type="EMBL" id="OY660865">
    <property type="protein sequence ID" value="CAJ1051535.1"/>
    <property type="molecule type" value="Genomic_DNA"/>
</dbReference>
<dbReference type="InterPro" id="IPR043502">
    <property type="entry name" value="DNA/RNA_pol_sf"/>
</dbReference>
<dbReference type="Gene3D" id="3.60.10.10">
    <property type="entry name" value="Endonuclease/exonuclease/phosphatase"/>
    <property type="match status" value="1"/>
</dbReference>
<dbReference type="SUPFAM" id="SSF56672">
    <property type="entry name" value="DNA/RNA polymerases"/>
    <property type="match status" value="1"/>
</dbReference>
<dbReference type="InterPro" id="IPR000477">
    <property type="entry name" value="RT_dom"/>
</dbReference>
<accession>A0AAV1ES39</accession>
<dbReference type="PANTHER" id="PTHR47510">
    <property type="entry name" value="REVERSE TRANSCRIPTASE DOMAIN-CONTAINING PROTEIN"/>
    <property type="match status" value="1"/>
</dbReference>
<evidence type="ECO:0000259" key="1">
    <source>
        <dbReference type="PROSITE" id="PS50878"/>
    </source>
</evidence>
<reference evidence="2" key="1">
    <citation type="submission" date="2023-08" db="EMBL/GenBank/DDBJ databases">
        <authorList>
            <person name="Alioto T."/>
            <person name="Alioto T."/>
            <person name="Gomez Garrido J."/>
        </authorList>
    </citation>
    <scope>NUCLEOTIDE SEQUENCE</scope>
</reference>
<dbReference type="PANTHER" id="PTHR47510:SF3">
    <property type="entry name" value="ENDO_EXONUCLEASE_PHOSPHATASE DOMAIN-CONTAINING PROTEIN"/>
    <property type="match status" value="1"/>
</dbReference>
<gene>
    <name evidence="2" type="ORF">XNOV1_A020979</name>
</gene>
<dbReference type="Pfam" id="PF14529">
    <property type="entry name" value="Exo_endo_phos_2"/>
    <property type="match status" value="1"/>
</dbReference>
<keyword evidence="3" id="KW-1185">Reference proteome</keyword>
<name>A0AAV1ES39_XYRNO</name>
<dbReference type="GO" id="GO:0003824">
    <property type="term" value="F:catalytic activity"/>
    <property type="evidence" value="ECO:0007669"/>
    <property type="project" value="InterPro"/>
</dbReference>
<dbReference type="InterPro" id="IPR005135">
    <property type="entry name" value="Endo/exonuclease/phosphatase"/>
</dbReference>
<dbReference type="AlphaFoldDB" id="A0AAV1ES39"/>
<sequence length="843" mass="94696">MWFTVALKTRTLLIGAVYRPPSASNDVLDYLDSNTLSVMDEFGAQSVMLIGDFNVHHKEWLGSNVTDAAGRRALQLANCLGLEQIVTEPTRHNNILDLVLSDTPATTTTLANVGSSDHNPIHIQLTIPVFRDKPYRRRIWRYDKAQFWEMRGYLTSINWSNVFKEEDPETICTNLTNLLQDAMATFIPNKIITRKPGDKAWFDDQCRRAATKKRRLYRKMQASNNLTVKQKFLEARAAFNQTEKRAKRQYNNKLKKDLSDKSLSSKKWWGIVNSLSGRSGSTDIPVIKHQGIPHITASEKANIFCQTFADKFTLPGASALPQLQCPLPSSFFSEVNFRPKDVRNILRKLDPGKATGPDEIPTRVLKECAAELASPLCRLFQLLFSRGLFPDQWKTARVIPIHKRDSKSDPSKYRPISLLSVISKVMESSVHKQLQGFLPRHDLISNKQYGFRPNHSTADLLTVLSQTWNNILDKGGEVYAVALDIKGMFDQVWHNGLCAKLSSKGVTGRLHVWLQNYLQGRSIKVVLSGQSSLPHPINASVSPGSILGPLLFSIFIDDVVEQCENNIFLYADSSTIVAPVTSSNAPEVAASLNKDLENLRKWADAWKVTFEPSKCKAIILSRKRNPSRPDLFFGTTKITLSEQMEVFGLSIDSKLTWTSHLSNICRRAGQHLGALRKLANKLDAKGRANIYKTQVRSIMEYSCLAWMNASPTTLRQLDLIQKKALKIIGVDEDLALQQYAISKLGHRRTVAATTVLYKMHTPNCPMDLKALLPQAHTVGRITRRVLPSHALKVPKLKTNCLDRSFLHSAITTWNSLPPAVVGDITSTGVHAFKKRLNKYLLSI</sequence>